<organism evidence="2 3">
    <name type="scientific">Actinomadura litoris</name>
    <dbReference type="NCBI Taxonomy" id="2678616"/>
    <lineage>
        <taxon>Bacteria</taxon>
        <taxon>Bacillati</taxon>
        <taxon>Actinomycetota</taxon>
        <taxon>Actinomycetes</taxon>
        <taxon>Streptosporangiales</taxon>
        <taxon>Thermomonosporaceae</taxon>
        <taxon>Actinomadura</taxon>
    </lineage>
</organism>
<feature type="compositionally biased region" description="Basic residues" evidence="1">
    <location>
        <begin position="279"/>
        <end position="289"/>
    </location>
</feature>
<dbReference type="AlphaFoldDB" id="A0A7K1L7K3"/>
<dbReference type="Proteomes" id="UP000432015">
    <property type="component" value="Unassembled WGS sequence"/>
</dbReference>
<sequence>MELFEVSADVHALIEDLLPVVNPAARFEPALAQVVLPVGRFEPSATTWTILERCARADRVAWPRLVEEWLIHVSDRAAMAIGDIELLGDVRKRLRIRMVPKLTESERQGLAIVSAGRHFDAMIMIDHPRYGGPLTLARASLLGLTDLGGLAVPNTYQVELADVDVHDQPLTLTESIRVIHKPGSRYVSALVAELHHFLTDAGRPGALVAVPTHSTILAYPIVSEAMGAVLGPFRELAKEMYAASDDPTSPDVFWWRREHALVKLDPDAGVPRDPSPPAPKRRSRLRFRR</sequence>
<evidence type="ECO:0000313" key="2">
    <source>
        <dbReference type="EMBL" id="MUN40422.1"/>
    </source>
</evidence>
<evidence type="ECO:0000313" key="3">
    <source>
        <dbReference type="Proteomes" id="UP000432015"/>
    </source>
</evidence>
<protein>
    <submittedName>
        <fullName evidence="2">Uncharacterized protein</fullName>
    </submittedName>
</protein>
<dbReference type="EMBL" id="WOFH01000011">
    <property type="protein sequence ID" value="MUN40422.1"/>
    <property type="molecule type" value="Genomic_DNA"/>
</dbReference>
<proteinExistence type="predicted"/>
<keyword evidence="3" id="KW-1185">Reference proteome</keyword>
<accession>A0A7K1L7K3</accession>
<reference evidence="2 3" key="1">
    <citation type="submission" date="2019-11" db="EMBL/GenBank/DDBJ databases">
        <authorList>
            <person name="Cao P."/>
        </authorList>
    </citation>
    <scope>NUCLEOTIDE SEQUENCE [LARGE SCALE GENOMIC DNA]</scope>
    <source>
        <strain evidence="2 3">NEAU-AAG5</strain>
    </source>
</reference>
<feature type="region of interest" description="Disordered" evidence="1">
    <location>
        <begin position="265"/>
        <end position="289"/>
    </location>
</feature>
<name>A0A7K1L7K3_9ACTN</name>
<gene>
    <name evidence="2" type="ORF">GNZ18_28045</name>
</gene>
<evidence type="ECO:0000256" key="1">
    <source>
        <dbReference type="SAM" id="MobiDB-lite"/>
    </source>
</evidence>
<comment type="caution">
    <text evidence="2">The sequence shown here is derived from an EMBL/GenBank/DDBJ whole genome shotgun (WGS) entry which is preliminary data.</text>
</comment>
<dbReference type="RefSeq" id="WP_156219560.1">
    <property type="nucleotide sequence ID" value="NZ_WOFH01000011.1"/>
</dbReference>